<dbReference type="AlphaFoldDB" id="A0A4R5LSC5"/>
<dbReference type="OrthoDB" id="287220at2"/>
<dbReference type="InterPro" id="IPR014710">
    <property type="entry name" value="RmlC-like_jellyroll"/>
</dbReference>
<evidence type="ECO:0000259" key="2">
    <source>
        <dbReference type="Pfam" id="PF07883"/>
    </source>
</evidence>
<feature type="chain" id="PRO_5020315658" evidence="1">
    <location>
        <begin position="19"/>
        <end position="137"/>
    </location>
</feature>
<organism evidence="3 4">
    <name type="scientific">Seongchinamella unica</name>
    <dbReference type="NCBI Taxonomy" id="2547392"/>
    <lineage>
        <taxon>Bacteria</taxon>
        <taxon>Pseudomonadati</taxon>
        <taxon>Pseudomonadota</taxon>
        <taxon>Gammaproteobacteria</taxon>
        <taxon>Cellvibrionales</taxon>
        <taxon>Halieaceae</taxon>
        <taxon>Seongchinamella</taxon>
    </lineage>
</organism>
<dbReference type="Proteomes" id="UP000295554">
    <property type="component" value="Unassembled WGS sequence"/>
</dbReference>
<dbReference type="EMBL" id="SMSE01000002">
    <property type="protein sequence ID" value="TDG13813.1"/>
    <property type="molecule type" value="Genomic_DNA"/>
</dbReference>
<reference evidence="3 4" key="1">
    <citation type="submission" date="2019-03" db="EMBL/GenBank/DDBJ databases">
        <title>Seongchinamella monodicae gen. nov., sp. nov., a novel member of the Gammaproteobacteria isolated from a tidal mudflat of beach.</title>
        <authorList>
            <person name="Yang H.G."/>
            <person name="Kang J.W."/>
            <person name="Lee S.D."/>
        </authorList>
    </citation>
    <scope>NUCLEOTIDE SEQUENCE [LARGE SCALE GENOMIC DNA]</scope>
    <source>
        <strain evidence="3 4">GH4-78</strain>
    </source>
</reference>
<keyword evidence="1" id="KW-0732">Signal</keyword>
<gene>
    <name evidence="3" type="ORF">E2F43_09900</name>
</gene>
<accession>A0A4R5LSC5</accession>
<name>A0A4R5LSC5_9GAMM</name>
<feature type="domain" description="Cupin type-2" evidence="2">
    <location>
        <begin position="47"/>
        <end position="109"/>
    </location>
</feature>
<protein>
    <submittedName>
        <fullName evidence="3">Cupin domain-containing protein</fullName>
    </submittedName>
</protein>
<evidence type="ECO:0000313" key="3">
    <source>
        <dbReference type="EMBL" id="TDG13813.1"/>
    </source>
</evidence>
<keyword evidence="4" id="KW-1185">Reference proteome</keyword>
<dbReference type="Pfam" id="PF07883">
    <property type="entry name" value="Cupin_2"/>
    <property type="match status" value="1"/>
</dbReference>
<sequence>MRIRAAVCACLLSPLALAEPILQTGESWDGGAIAYPPGNAEVTAQILRLEAGQSAPFHCHPVPTMGYVLKGTAEVETIDGKRMIIGPGDPLVEVMRTVHRGTAVDGEVEIVVFYAGAEGVPTTVRPDEDPEGRYCDS</sequence>
<proteinExistence type="predicted"/>
<dbReference type="InterPro" id="IPR013096">
    <property type="entry name" value="Cupin_2"/>
</dbReference>
<dbReference type="CDD" id="cd02236">
    <property type="entry name" value="cupin_CV2614-like"/>
    <property type="match status" value="1"/>
</dbReference>
<evidence type="ECO:0000313" key="4">
    <source>
        <dbReference type="Proteomes" id="UP000295554"/>
    </source>
</evidence>
<dbReference type="Gene3D" id="2.60.120.10">
    <property type="entry name" value="Jelly Rolls"/>
    <property type="match status" value="1"/>
</dbReference>
<feature type="signal peptide" evidence="1">
    <location>
        <begin position="1"/>
        <end position="18"/>
    </location>
</feature>
<dbReference type="InterPro" id="IPR011051">
    <property type="entry name" value="RmlC_Cupin_sf"/>
</dbReference>
<dbReference type="SUPFAM" id="SSF51182">
    <property type="entry name" value="RmlC-like cupins"/>
    <property type="match status" value="1"/>
</dbReference>
<comment type="caution">
    <text evidence="3">The sequence shown here is derived from an EMBL/GenBank/DDBJ whole genome shotgun (WGS) entry which is preliminary data.</text>
</comment>
<evidence type="ECO:0000256" key="1">
    <source>
        <dbReference type="SAM" id="SignalP"/>
    </source>
</evidence>